<dbReference type="SMART" id="SM00849">
    <property type="entry name" value="Lactamase_B"/>
    <property type="match status" value="1"/>
</dbReference>
<organism evidence="4 5">
    <name type="scientific">Pseudohongiella acticola</name>
    <dbReference type="NCBI Taxonomy" id="1524254"/>
    <lineage>
        <taxon>Bacteria</taxon>
        <taxon>Pseudomonadati</taxon>
        <taxon>Pseudomonadota</taxon>
        <taxon>Gammaproteobacteria</taxon>
        <taxon>Pseudomonadales</taxon>
        <taxon>Pseudohongiellaceae</taxon>
        <taxon>Pseudohongiella</taxon>
    </lineage>
</organism>
<dbReference type="InterPro" id="IPR036866">
    <property type="entry name" value="RibonucZ/Hydroxyglut_hydro"/>
</dbReference>
<evidence type="ECO:0000256" key="2">
    <source>
        <dbReference type="SAM" id="SignalP"/>
    </source>
</evidence>
<dbReference type="Gene3D" id="3.60.15.10">
    <property type="entry name" value="Ribonuclease Z/Hydroxyacylglutathione hydrolase-like"/>
    <property type="match status" value="1"/>
</dbReference>
<dbReference type="PANTHER" id="PTHR42951:SF4">
    <property type="entry name" value="ACYL-COENZYME A THIOESTERASE MBLAC2"/>
    <property type="match status" value="1"/>
</dbReference>
<proteinExistence type="inferred from homology"/>
<dbReference type="Proteomes" id="UP000175669">
    <property type="component" value="Unassembled WGS sequence"/>
</dbReference>
<sequence>MNNKNRIKTLAIGVAMAASVFTLVNLSTAQNNAPTGTIETRSHVFTPVGEGIYHVTGTGAVNVMSNAMLIEGEHDLLVVDSHVSPNAGMALIDAIKSVSAKPVRYLINTHYHFDHAHGNQVFPQEVEIIGHRYTREKLSGERGNVLEESTFISFTEGVPGQIEQMQAQLASTENTDERVQLQARIAVQQAHLNSLAGIEPTPPNITIDDSMSIYQSVRGGGREIQIVHLGRGHTGGDVVVFLPEEKIIYTGDLMVPFLPYMGDAHVDEWPATLENLKALDFATLLPGHGGVVQGKERIDMLQAYLDDLWANTRALKQRGLSYEQAAAEIDMTAHSGNYPQIRGPGADVRAIRRIYQLLDEA</sequence>
<evidence type="ECO:0000313" key="4">
    <source>
        <dbReference type="EMBL" id="OFE13180.1"/>
    </source>
</evidence>
<keyword evidence="5" id="KW-1185">Reference proteome</keyword>
<dbReference type="RefSeq" id="WP_070116852.1">
    <property type="nucleotide sequence ID" value="NZ_CAXATG010000004.1"/>
</dbReference>
<evidence type="ECO:0000256" key="1">
    <source>
        <dbReference type="ARBA" id="ARBA00005250"/>
    </source>
</evidence>
<comment type="similarity">
    <text evidence="1">Belongs to the metallo-beta-lactamase superfamily. Class-B beta-lactamase family.</text>
</comment>
<dbReference type="InterPro" id="IPR001279">
    <property type="entry name" value="Metallo-B-lactamas"/>
</dbReference>
<dbReference type="EMBL" id="MASR01000001">
    <property type="protein sequence ID" value="OFE13180.1"/>
    <property type="molecule type" value="Genomic_DNA"/>
</dbReference>
<reference evidence="5" key="1">
    <citation type="submission" date="2016-07" db="EMBL/GenBank/DDBJ databases">
        <authorList>
            <person name="Florea S."/>
            <person name="Webb J.S."/>
            <person name="Jaromczyk J."/>
            <person name="Schardl C.L."/>
        </authorList>
    </citation>
    <scope>NUCLEOTIDE SEQUENCE [LARGE SCALE GENOMIC DNA]</scope>
    <source>
        <strain evidence="5">KCTC 42131</strain>
    </source>
</reference>
<protein>
    <recommendedName>
        <fullName evidence="3">Metallo-beta-lactamase domain-containing protein</fullName>
    </recommendedName>
</protein>
<dbReference type="SUPFAM" id="SSF56281">
    <property type="entry name" value="Metallo-hydrolase/oxidoreductase"/>
    <property type="match status" value="1"/>
</dbReference>
<dbReference type="InterPro" id="IPR050855">
    <property type="entry name" value="NDM-1-like"/>
</dbReference>
<dbReference type="CDD" id="cd16282">
    <property type="entry name" value="metallo-hydrolase-like_MBL-fold"/>
    <property type="match status" value="1"/>
</dbReference>
<gene>
    <name evidence="4" type="ORF">PHACT_08515</name>
</gene>
<feature type="signal peptide" evidence="2">
    <location>
        <begin position="1"/>
        <end position="29"/>
    </location>
</feature>
<feature type="chain" id="PRO_5009212150" description="Metallo-beta-lactamase domain-containing protein" evidence="2">
    <location>
        <begin position="30"/>
        <end position="361"/>
    </location>
</feature>
<dbReference type="PANTHER" id="PTHR42951">
    <property type="entry name" value="METALLO-BETA-LACTAMASE DOMAIN-CONTAINING"/>
    <property type="match status" value="1"/>
</dbReference>
<name>A0A1E8CL46_9GAMM</name>
<feature type="domain" description="Metallo-beta-lactamase" evidence="3">
    <location>
        <begin position="64"/>
        <end position="288"/>
    </location>
</feature>
<evidence type="ECO:0000259" key="3">
    <source>
        <dbReference type="SMART" id="SM00849"/>
    </source>
</evidence>
<accession>A0A1E8CL46</accession>
<keyword evidence="2" id="KW-0732">Signal</keyword>
<dbReference type="Pfam" id="PF00753">
    <property type="entry name" value="Lactamase_B"/>
    <property type="match status" value="1"/>
</dbReference>
<dbReference type="GO" id="GO:0017001">
    <property type="term" value="P:antibiotic catabolic process"/>
    <property type="evidence" value="ECO:0007669"/>
    <property type="project" value="UniProtKB-ARBA"/>
</dbReference>
<dbReference type="STRING" id="1524254.PHACT_08515"/>
<comment type="caution">
    <text evidence="4">The sequence shown here is derived from an EMBL/GenBank/DDBJ whole genome shotgun (WGS) entry which is preliminary data.</text>
</comment>
<dbReference type="AlphaFoldDB" id="A0A1E8CL46"/>
<evidence type="ECO:0000313" key="5">
    <source>
        <dbReference type="Proteomes" id="UP000175669"/>
    </source>
</evidence>
<dbReference type="OrthoDB" id="420651at2"/>